<reference evidence="11 12" key="1">
    <citation type="submission" date="2023-09" db="EMBL/GenBank/DDBJ databases">
        <authorList>
            <person name="Rey-Velasco X."/>
        </authorList>
    </citation>
    <scope>NUCLEOTIDE SEQUENCE [LARGE SCALE GENOMIC DNA]</scope>
    <source>
        <strain evidence="11 12">P385</strain>
    </source>
</reference>
<dbReference type="PANTHER" id="PTHR38786">
    <property type="entry name" value="FLAGELLAR FLIJ PROTEIN"/>
    <property type="match status" value="1"/>
</dbReference>
<organism evidence="11 12">
    <name type="scientific">Spectribacter acetivorans</name>
    <dbReference type="NCBI Taxonomy" id="3075603"/>
    <lineage>
        <taxon>Bacteria</taxon>
        <taxon>Pseudomonadati</taxon>
        <taxon>Pseudomonadota</taxon>
        <taxon>Gammaproteobacteria</taxon>
        <taxon>Salinisphaerales</taxon>
        <taxon>Salinisphaeraceae</taxon>
        <taxon>Spectribacter</taxon>
    </lineage>
</organism>
<dbReference type="PANTHER" id="PTHR38786:SF1">
    <property type="entry name" value="FLAGELLAR FLIJ PROTEIN"/>
    <property type="match status" value="1"/>
</dbReference>
<dbReference type="InterPro" id="IPR052570">
    <property type="entry name" value="FliJ"/>
</dbReference>
<evidence type="ECO:0000256" key="6">
    <source>
        <dbReference type="ARBA" id="ARBA00022500"/>
    </source>
</evidence>
<evidence type="ECO:0000313" key="11">
    <source>
        <dbReference type="EMBL" id="MDT0618249.1"/>
    </source>
</evidence>
<keyword evidence="11" id="KW-0969">Cilium</keyword>
<keyword evidence="5" id="KW-1003">Cell membrane</keyword>
<keyword evidence="11" id="KW-0966">Cell projection</keyword>
<evidence type="ECO:0000256" key="1">
    <source>
        <dbReference type="ARBA" id="ARBA00004413"/>
    </source>
</evidence>
<evidence type="ECO:0000256" key="10">
    <source>
        <dbReference type="ARBA" id="ARBA00023225"/>
    </source>
</evidence>
<evidence type="ECO:0000256" key="3">
    <source>
        <dbReference type="ARBA" id="ARBA00020392"/>
    </source>
</evidence>
<dbReference type="EMBL" id="JAVRHY010000005">
    <property type="protein sequence ID" value="MDT0618249.1"/>
    <property type="molecule type" value="Genomic_DNA"/>
</dbReference>
<proteinExistence type="inferred from homology"/>
<accession>A0ABU3B728</accession>
<dbReference type="InterPro" id="IPR012823">
    <property type="entry name" value="Flagell_FliJ"/>
</dbReference>
<evidence type="ECO:0000256" key="7">
    <source>
        <dbReference type="ARBA" id="ARBA00022795"/>
    </source>
</evidence>
<keyword evidence="4" id="KW-0813">Transport</keyword>
<keyword evidence="8" id="KW-0653">Protein transport</keyword>
<protein>
    <recommendedName>
        <fullName evidence="3">Flagellar FliJ protein</fullName>
    </recommendedName>
</protein>
<dbReference type="RefSeq" id="WP_311658331.1">
    <property type="nucleotide sequence ID" value="NZ_JAVRHY010000005.1"/>
</dbReference>
<comment type="caution">
    <text evidence="11">The sequence shown here is derived from an EMBL/GenBank/DDBJ whole genome shotgun (WGS) entry which is preliminary data.</text>
</comment>
<keyword evidence="12" id="KW-1185">Reference proteome</keyword>
<name>A0ABU3B728_9GAMM</name>
<dbReference type="Proteomes" id="UP001259982">
    <property type="component" value="Unassembled WGS sequence"/>
</dbReference>
<gene>
    <name evidence="11" type="primary">fliJ</name>
    <name evidence="11" type="ORF">RM531_07160</name>
</gene>
<dbReference type="Gene3D" id="1.10.287.1700">
    <property type="match status" value="1"/>
</dbReference>
<keyword evidence="7" id="KW-1005">Bacterial flagellum biogenesis</keyword>
<dbReference type="NCBIfam" id="TIGR02473">
    <property type="entry name" value="flagell_FliJ"/>
    <property type="match status" value="1"/>
</dbReference>
<keyword evidence="10" id="KW-1006">Bacterial flagellum protein export</keyword>
<evidence type="ECO:0000256" key="5">
    <source>
        <dbReference type="ARBA" id="ARBA00022475"/>
    </source>
</evidence>
<comment type="similarity">
    <text evidence="2">Belongs to the FliJ family.</text>
</comment>
<evidence type="ECO:0000256" key="4">
    <source>
        <dbReference type="ARBA" id="ARBA00022448"/>
    </source>
</evidence>
<evidence type="ECO:0000256" key="9">
    <source>
        <dbReference type="ARBA" id="ARBA00023136"/>
    </source>
</evidence>
<keyword evidence="11" id="KW-0282">Flagellum</keyword>
<dbReference type="Pfam" id="PF02050">
    <property type="entry name" value="FliJ"/>
    <property type="match status" value="1"/>
</dbReference>
<comment type="subcellular location">
    <subcellularLocation>
        <location evidence="1">Cell membrane</location>
        <topology evidence="1">Peripheral membrane protein</topology>
        <orientation evidence="1">Cytoplasmic side</orientation>
    </subcellularLocation>
</comment>
<evidence type="ECO:0000256" key="8">
    <source>
        <dbReference type="ARBA" id="ARBA00022927"/>
    </source>
</evidence>
<keyword evidence="9" id="KW-0472">Membrane</keyword>
<evidence type="ECO:0000313" key="12">
    <source>
        <dbReference type="Proteomes" id="UP001259982"/>
    </source>
</evidence>
<sequence length="150" mass="16760">MQQREQQLATLGRLAGERVRQAVTELGHSRGEAARQAGRLQELEQYLDEYRASAAAEGRAASPVLLANQRAFMARLQQAVEMQMQVVDAARARESEAHGCWQGQRQDARRVETLLNRAHDTARIRRLGLEQKMADEQAVQRFGQPALVGG</sequence>
<dbReference type="InterPro" id="IPR053716">
    <property type="entry name" value="Flag_assembly_chemotaxis_eff"/>
</dbReference>
<evidence type="ECO:0000256" key="2">
    <source>
        <dbReference type="ARBA" id="ARBA00010004"/>
    </source>
</evidence>
<keyword evidence="6" id="KW-0145">Chemotaxis</keyword>